<reference evidence="2 3" key="1">
    <citation type="submission" date="2017-03" db="EMBL/GenBank/DDBJ databases">
        <title>Draft genome sequence of Streptomyces scabrisporus NF3, endophyte isolated from Amphipterygium adstringens.</title>
        <authorList>
            <person name="Vazquez M."/>
            <person name="Ceapa C.D."/>
            <person name="Rodriguez Luna D."/>
            <person name="Sanchez Esquivel S."/>
        </authorList>
    </citation>
    <scope>NUCLEOTIDE SEQUENCE [LARGE SCALE GENOMIC DNA]</scope>
    <source>
        <strain evidence="2 3">NF3</strain>
    </source>
</reference>
<evidence type="ECO:0000313" key="2">
    <source>
        <dbReference type="EMBL" id="OPC84164.1"/>
    </source>
</evidence>
<evidence type="ECO:0000256" key="1">
    <source>
        <dbReference type="SAM" id="MobiDB-lite"/>
    </source>
</evidence>
<name>A0A1T3P530_9ACTN</name>
<protein>
    <submittedName>
        <fullName evidence="2">Uncharacterized protein</fullName>
    </submittedName>
</protein>
<feature type="compositionally biased region" description="Low complexity" evidence="1">
    <location>
        <begin position="398"/>
        <end position="417"/>
    </location>
</feature>
<sequence length="417" mass="45970">MTDQPSTEPLDLDAIRADLAVVTSRIQPDGIVEWFAAKARLATHVSALLAALADAERRVALAQRIAHRDDYDLDVDLPGVIGDGLCGIDWDGDDHPPQWLVDRVVGIVRPHLARATERAEWRGLAWRSARERAVRLRAGLAEARDAMDEASSALLRADAVVLDARACMQRRAADEVDARAEGRQLRAALAERDAEIERLRTTAVVIGPGLGALTADLAGRVAAEIGRRDEADADPGRGMPTRGDWRLARDRTRAAEHAAERLEAERDEAWADAARLRSAWRSAWRGRHELRAEHRDAVAVARWAVAENYALKRAVGWMRVTDKLPAAEPPLYPPIVEWVVQAHEPWSRYAAADGWVKDGAPYATREEAHARATRWRARPGSPAVRVLRVESTHWLDGPRAPESPADAPDPSNDSCPT</sequence>
<dbReference type="STRING" id="159449.B4N89_27450"/>
<dbReference type="RefSeq" id="WP_078978457.1">
    <property type="nucleotide sequence ID" value="NZ_MWQN01000001.1"/>
</dbReference>
<feature type="region of interest" description="Disordered" evidence="1">
    <location>
        <begin position="392"/>
        <end position="417"/>
    </location>
</feature>
<dbReference type="EMBL" id="MWQN01000001">
    <property type="protein sequence ID" value="OPC84164.1"/>
    <property type="molecule type" value="Genomic_DNA"/>
</dbReference>
<dbReference type="AlphaFoldDB" id="A0A1T3P530"/>
<proteinExistence type="predicted"/>
<organism evidence="2 3">
    <name type="scientific">Embleya scabrispora</name>
    <dbReference type="NCBI Taxonomy" id="159449"/>
    <lineage>
        <taxon>Bacteria</taxon>
        <taxon>Bacillati</taxon>
        <taxon>Actinomycetota</taxon>
        <taxon>Actinomycetes</taxon>
        <taxon>Kitasatosporales</taxon>
        <taxon>Streptomycetaceae</taxon>
        <taxon>Embleya</taxon>
    </lineage>
</organism>
<accession>A0A1T3P530</accession>
<evidence type="ECO:0000313" key="3">
    <source>
        <dbReference type="Proteomes" id="UP000190037"/>
    </source>
</evidence>
<dbReference type="Proteomes" id="UP000190037">
    <property type="component" value="Unassembled WGS sequence"/>
</dbReference>
<keyword evidence="3" id="KW-1185">Reference proteome</keyword>
<gene>
    <name evidence="2" type="ORF">B4N89_27450</name>
</gene>
<comment type="caution">
    <text evidence="2">The sequence shown here is derived from an EMBL/GenBank/DDBJ whole genome shotgun (WGS) entry which is preliminary data.</text>
</comment>